<dbReference type="Gene3D" id="2.40.160.20">
    <property type="match status" value="1"/>
</dbReference>
<dbReference type="Gene3D" id="2.30.30.40">
    <property type="entry name" value="SH3 Domains"/>
    <property type="match status" value="1"/>
</dbReference>
<feature type="domain" description="SH3b" evidence="3">
    <location>
        <begin position="43"/>
        <end position="92"/>
    </location>
</feature>
<sequence>MFNFACPFKFMLAGTLLCLTLLNSNLAHAESSAAQLTIDVPFVELHSGPSAGYPVVHVVEQHEQVSVLLKRTSWLKVRDKRGIEGWFHEDDLRGLSQHGEAVNQHVIGTEAFMQRDWEAGVMYGDLEGANFYNVHLGYVFTPVFSAEISAGKALGSISDSDLFEAMLYSHPFPEFTLVPYIGIGGGIINTKPHSVIADSESRQSTLMSAAAGVKYHLARNFILRAEYKLSLALTDRDENEQLQSWKVGFSVFF</sequence>
<feature type="domain" description="Outer membrane protein beta-barrel" evidence="4">
    <location>
        <begin position="129"/>
        <end position="252"/>
    </location>
</feature>
<evidence type="ECO:0000313" key="6">
    <source>
        <dbReference type="Proteomes" id="UP001202134"/>
    </source>
</evidence>
<dbReference type="Pfam" id="PF08239">
    <property type="entry name" value="SH3_3"/>
    <property type="match status" value="1"/>
</dbReference>
<protein>
    <submittedName>
        <fullName evidence="5">SH3 domain-containing protein</fullName>
    </submittedName>
</protein>
<evidence type="ECO:0000256" key="1">
    <source>
        <dbReference type="ARBA" id="ARBA00022729"/>
    </source>
</evidence>
<evidence type="ECO:0000259" key="4">
    <source>
        <dbReference type="Pfam" id="PF13505"/>
    </source>
</evidence>
<dbReference type="Proteomes" id="UP001202134">
    <property type="component" value="Unassembled WGS sequence"/>
</dbReference>
<name>A0ABT0KIZ8_9GAMM</name>
<reference evidence="5 6" key="1">
    <citation type="submission" date="2022-01" db="EMBL/GenBank/DDBJ databases">
        <title>Whole genome-based taxonomy of the Shewanellaceae.</title>
        <authorList>
            <person name="Martin-Rodriguez A.J."/>
        </authorList>
    </citation>
    <scope>NUCLEOTIDE SEQUENCE [LARGE SCALE GENOMIC DNA]</scope>
    <source>
        <strain evidence="5 6">DSM 24955</strain>
    </source>
</reference>
<accession>A0ABT0KIZ8</accession>
<feature type="signal peptide" evidence="2">
    <location>
        <begin position="1"/>
        <end position="29"/>
    </location>
</feature>
<keyword evidence="1 2" id="KW-0732">Signal</keyword>
<proteinExistence type="predicted"/>
<evidence type="ECO:0000313" key="5">
    <source>
        <dbReference type="EMBL" id="MCL1043810.1"/>
    </source>
</evidence>
<feature type="chain" id="PRO_5046662577" evidence="2">
    <location>
        <begin position="30"/>
        <end position="253"/>
    </location>
</feature>
<dbReference type="RefSeq" id="WP_248954411.1">
    <property type="nucleotide sequence ID" value="NZ_JAKIKU010000001.1"/>
</dbReference>
<dbReference type="EMBL" id="JAKIKU010000001">
    <property type="protein sequence ID" value="MCL1043810.1"/>
    <property type="molecule type" value="Genomic_DNA"/>
</dbReference>
<gene>
    <name evidence="5" type="ORF">L2737_00495</name>
</gene>
<comment type="caution">
    <text evidence="5">The sequence shown here is derived from an EMBL/GenBank/DDBJ whole genome shotgun (WGS) entry which is preliminary data.</text>
</comment>
<dbReference type="InterPro" id="IPR011250">
    <property type="entry name" value="OMP/PagP_B-barrel"/>
</dbReference>
<dbReference type="SUPFAM" id="SSF56925">
    <property type="entry name" value="OMPA-like"/>
    <property type="match status" value="1"/>
</dbReference>
<dbReference type="InterPro" id="IPR003646">
    <property type="entry name" value="SH3-like_bac-type"/>
</dbReference>
<evidence type="ECO:0000259" key="3">
    <source>
        <dbReference type="Pfam" id="PF08239"/>
    </source>
</evidence>
<keyword evidence="6" id="KW-1185">Reference proteome</keyword>
<organism evidence="5 6">
    <name type="scientific">Shewanella electrodiphila</name>
    <dbReference type="NCBI Taxonomy" id="934143"/>
    <lineage>
        <taxon>Bacteria</taxon>
        <taxon>Pseudomonadati</taxon>
        <taxon>Pseudomonadota</taxon>
        <taxon>Gammaproteobacteria</taxon>
        <taxon>Alteromonadales</taxon>
        <taxon>Shewanellaceae</taxon>
        <taxon>Shewanella</taxon>
    </lineage>
</organism>
<evidence type="ECO:0000256" key="2">
    <source>
        <dbReference type="SAM" id="SignalP"/>
    </source>
</evidence>
<dbReference type="InterPro" id="IPR027385">
    <property type="entry name" value="Beta-barrel_OMP"/>
</dbReference>
<dbReference type="Pfam" id="PF13505">
    <property type="entry name" value="OMP_b-brl"/>
    <property type="match status" value="1"/>
</dbReference>